<feature type="region of interest" description="Disordered" evidence="1">
    <location>
        <begin position="1"/>
        <end position="23"/>
    </location>
</feature>
<sequence length="384" mass="40370">MFGKKKSSDEPGRRKGADLMNQMGFAMPGLGDIDAMVYGDDDDDEDLEAELAQLAGESHVPSKRSPKKRAPVPMADIESLAKAGMEDVDEDVSDTEDPDLMAELQDLQNDDEEDEDPQSPPVKSQNLSIQKQTPSVNQVNSAVFESTLSPSPSSSQPASSFGASPSPQRLPPTPSPKPSPSPSPKPSPSHSASGSSGAGGMVGLLEERLNMYKAACANAKTAGDSSKLRRLDRGTKTLIGLLRQAKAGKPVNEEEIPPAVAMGASVAVAETPKPALSEPSTSAGMDESPSPPETSKSLPSARLAVSPDSKGALVERRDQYRKAALMAKHNGDMAKAGSYVKISKQFDAVIQAVEEGKEVDLSKMPPPPSELAGNIHTHHSSLSS</sequence>
<dbReference type="Proteomes" id="UP000735302">
    <property type="component" value="Unassembled WGS sequence"/>
</dbReference>
<name>A0AAV3ZLD4_9GAST</name>
<evidence type="ECO:0000313" key="3">
    <source>
        <dbReference type="EMBL" id="GFN95178.1"/>
    </source>
</evidence>
<feature type="compositionally biased region" description="Basic and acidic residues" evidence="1">
    <location>
        <begin position="1"/>
        <end position="17"/>
    </location>
</feature>
<dbReference type="SMART" id="SM00685">
    <property type="entry name" value="DM14"/>
    <property type="match status" value="2"/>
</dbReference>
<proteinExistence type="predicted"/>
<accession>A0AAV3ZLD4</accession>
<evidence type="ECO:0000259" key="2">
    <source>
        <dbReference type="SMART" id="SM00685"/>
    </source>
</evidence>
<feature type="domain" description="DM14" evidence="2">
    <location>
        <begin position="312"/>
        <end position="368"/>
    </location>
</feature>
<protein>
    <submittedName>
        <fullName evidence="3">Coiled-coil and c2 domain containing 1b</fullName>
    </submittedName>
</protein>
<keyword evidence="4" id="KW-1185">Reference proteome</keyword>
<evidence type="ECO:0000313" key="4">
    <source>
        <dbReference type="Proteomes" id="UP000735302"/>
    </source>
</evidence>
<evidence type="ECO:0000256" key="1">
    <source>
        <dbReference type="SAM" id="MobiDB-lite"/>
    </source>
</evidence>
<dbReference type="PANTHER" id="PTHR13076">
    <property type="entry name" value="COILED-COIL AND C2 DOMAIN-CONTAINING PROTEIN 1-LIKE"/>
    <property type="match status" value="1"/>
</dbReference>
<dbReference type="InterPro" id="IPR006608">
    <property type="entry name" value="CC2D1A/B_DM14"/>
</dbReference>
<dbReference type="EMBL" id="BLXT01002484">
    <property type="protein sequence ID" value="GFN95178.1"/>
    <property type="molecule type" value="Genomic_DNA"/>
</dbReference>
<feature type="compositionally biased region" description="Pro residues" evidence="1">
    <location>
        <begin position="168"/>
        <end position="187"/>
    </location>
</feature>
<feature type="compositionally biased region" description="Basic residues" evidence="1">
    <location>
        <begin position="61"/>
        <end position="70"/>
    </location>
</feature>
<dbReference type="InterPro" id="IPR039725">
    <property type="entry name" value="CC2D1A/B"/>
</dbReference>
<feature type="compositionally biased region" description="Acidic residues" evidence="1">
    <location>
        <begin position="108"/>
        <end position="117"/>
    </location>
</feature>
<organism evidence="3 4">
    <name type="scientific">Plakobranchus ocellatus</name>
    <dbReference type="NCBI Taxonomy" id="259542"/>
    <lineage>
        <taxon>Eukaryota</taxon>
        <taxon>Metazoa</taxon>
        <taxon>Spiralia</taxon>
        <taxon>Lophotrochozoa</taxon>
        <taxon>Mollusca</taxon>
        <taxon>Gastropoda</taxon>
        <taxon>Heterobranchia</taxon>
        <taxon>Euthyneura</taxon>
        <taxon>Panpulmonata</taxon>
        <taxon>Sacoglossa</taxon>
        <taxon>Placobranchoidea</taxon>
        <taxon>Plakobranchidae</taxon>
        <taxon>Plakobranchus</taxon>
    </lineage>
</organism>
<gene>
    <name evidence="3" type="ORF">PoB_002168400</name>
</gene>
<feature type="compositionally biased region" description="Acidic residues" evidence="1">
    <location>
        <begin position="86"/>
        <end position="100"/>
    </location>
</feature>
<dbReference type="Pfam" id="PF21528">
    <property type="entry name" value="CC2D1A-B_DM14"/>
    <property type="match status" value="2"/>
</dbReference>
<feature type="compositionally biased region" description="Polar residues" evidence="1">
    <location>
        <begin position="121"/>
        <end position="148"/>
    </location>
</feature>
<feature type="region of interest" description="Disordered" evidence="1">
    <location>
        <begin position="270"/>
        <end position="312"/>
    </location>
</feature>
<dbReference type="PANTHER" id="PTHR13076:SF9">
    <property type="entry name" value="COILED-COIL AND C2 DOMAIN-CONTAINING PROTEIN 1-LIKE"/>
    <property type="match status" value="1"/>
</dbReference>
<dbReference type="GO" id="GO:0001227">
    <property type="term" value="F:DNA-binding transcription repressor activity, RNA polymerase II-specific"/>
    <property type="evidence" value="ECO:0007669"/>
    <property type="project" value="InterPro"/>
</dbReference>
<feature type="domain" description="DM14" evidence="2">
    <location>
        <begin position="202"/>
        <end position="260"/>
    </location>
</feature>
<dbReference type="AlphaFoldDB" id="A0AAV3ZLD4"/>
<feature type="region of interest" description="Disordered" evidence="1">
    <location>
        <begin position="357"/>
        <end position="384"/>
    </location>
</feature>
<reference evidence="3 4" key="1">
    <citation type="journal article" date="2021" name="Elife">
        <title>Chloroplast acquisition without the gene transfer in kleptoplastic sea slugs, Plakobranchus ocellatus.</title>
        <authorList>
            <person name="Maeda T."/>
            <person name="Takahashi S."/>
            <person name="Yoshida T."/>
            <person name="Shimamura S."/>
            <person name="Takaki Y."/>
            <person name="Nagai Y."/>
            <person name="Toyoda A."/>
            <person name="Suzuki Y."/>
            <person name="Arimoto A."/>
            <person name="Ishii H."/>
            <person name="Satoh N."/>
            <person name="Nishiyama T."/>
            <person name="Hasebe M."/>
            <person name="Maruyama T."/>
            <person name="Minagawa J."/>
            <person name="Obokata J."/>
            <person name="Shigenobu S."/>
        </authorList>
    </citation>
    <scope>NUCLEOTIDE SEQUENCE [LARGE SCALE GENOMIC DNA]</scope>
</reference>
<comment type="caution">
    <text evidence="3">The sequence shown here is derived from an EMBL/GenBank/DDBJ whole genome shotgun (WGS) entry which is preliminary data.</text>
</comment>
<feature type="region of interest" description="Disordered" evidence="1">
    <location>
        <begin position="54"/>
        <end position="202"/>
    </location>
</feature>
<feature type="compositionally biased region" description="Low complexity" evidence="1">
    <location>
        <begin position="149"/>
        <end position="167"/>
    </location>
</feature>